<dbReference type="GeneID" id="55969811"/>
<name>A0A9P4YNM6_9HYPO</name>
<dbReference type="SMART" id="SM00355">
    <property type="entry name" value="ZnF_C2H2"/>
    <property type="match status" value="2"/>
</dbReference>
<dbReference type="PANTHER" id="PTHR23235">
    <property type="entry name" value="KRUEPPEL-LIKE TRANSCRIPTION FACTOR"/>
    <property type="match status" value="1"/>
</dbReference>
<keyword evidence="1" id="KW-0479">Metal-binding</keyword>
<dbReference type="RefSeq" id="XP_035318547.1">
    <property type="nucleotide sequence ID" value="XM_035465559.1"/>
</dbReference>
<dbReference type="OrthoDB" id="5111573at2759"/>
<dbReference type="GO" id="GO:0000981">
    <property type="term" value="F:DNA-binding transcription factor activity, RNA polymerase II-specific"/>
    <property type="evidence" value="ECO:0007669"/>
    <property type="project" value="TreeGrafter"/>
</dbReference>
<dbReference type="InterPro" id="IPR013087">
    <property type="entry name" value="Znf_C2H2_type"/>
</dbReference>
<accession>A0A9P4YNM6</accession>
<evidence type="ECO:0000313" key="8">
    <source>
        <dbReference type="Proteomes" id="UP000749293"/>
    </source>
</evidence>
<dbReference type="SUPFAM" id="SSF57667">
    <property type="entry name" value="beta-beta-alpha zinc fingers"/>
    <property type="match status" value="1"/>
</dbReference>
<evidence type="ECO:0000256" key="3">
    <source>
        <dbReference type="ARBA" id="ARBA00022833"/>
    </source>
</evidence>
<evidence type="ECO:0000259" key="6">
    <source>
        <dbReference type="PROSITE" id="PS50157"/>
    </source>
</evidence>
<feature type="compositionally biased region" description="Basic and acidic residues" evidence="5">
    <location>
        <begin position="195"/>
        <end position="204"/>
    </location>
</feature>
<feature type="domain" description="C2H2-type" evidence="6">
    <location>
        <begin position="357"/>
        <end position="384"/>
    </location>
</feature>
<dbReference type="InterPro" id="IPR036236">
    <property type="entry name" value="Znf_C2H2_sf"/>
</dbReference>
<evidence type="ECO:0000256" key="4">
    <source>
        <dbReference type="PROSITE-ProRule" id="PRU00042"/>
    </source>
</evidence>
<sequence length="430" mass="47168">MGVSAALSQHLGSAVAAARTRQAEAVKRLGLTPAIVGFDLHLVAADDRQTDKVVALVFPGSTLVPDGLRDALVRCLRPHVERKRDEFFFAGWNLTLNISCLRGGDRILISRPHLLFSLSDALDGSLRTAYHVYGRGPELGSIRGGHVGGLCDGRGIPRTLGEVKDICSVLLPGTGGRHRYHRFQRPGCPSVREMTASHDGHEMGPRSLPCGYLKGPQVDGRRGLRTIRQTMQNDMYPAEIYGMVTEAGLPARHLVGYGTTVCPSCRGGIQGPICLERVPAPPRSPAPEQDSSPSATGPTEVHAHPEPPETPQSRPARSAVLRRRGLFTCDRGCKKTFCRREHLRRHNTTVHGEKPLYVCEFCGKRMARQDNLYTHRRLHTNRTGKIQFVPEAVDVIAGEDEQRREAVDREDRRTKVDDGVSAVMAGFGVV</sequence>
<dbReference type="Gene3D" id="3.30.160.60">
    <property type="entry name" value="Classic Zinc Finger"/>
    <property type="match status" value="1"/>
</dbReference>
<feature type="region of interest" description="Disordered" evidence="5">
    <location>
        <begin position="193"/>
        <end position="215"/>
    </location>
</feature>
<keyword evidence="3" id="KW-0862">Zinc</keyword>
<feature type="domain" description="C2H2-type" evidence="6">
    <location>
        <begin position="327"/>
        <end position="355"/>
    </location>
</feature>
<dbReference type="PROSITE" id="PS50157">
    <property type="entry name" value="ZINC_FINGER_C2H2_2"/>
    <property type="match status" value="2"/>
</dbReference>
<organism evidence="7 8">
    <name type="scientific">Geosmithia morbida</name>
    <dbReference type="NCBI Taxonomy" id="1094350"/>
    <lineage>
        <taxon>Eukaryota</taxon>
        <taxon>Fungi</taxon>
        <taxon>Dikarya</taxon>
        <taxon>Ascomycota</taxon>
        <taxon>Pezizomycotina</taxon>
        <taxon>Sordariomycetes</taxon>
        <taxon>Hypocreomycetidae</taxon>
        <taxon>Hypocreales</taxon>
        <taxon>Bionectriaceae</taxon>
        <taxon>Geosmithia</taxon>
    </lineage>
</organism>
<dbReference type="PANTHER" id="PTHR23235:SF120">
    <property type="entry name" value="KRUPPEL-LIKE FACTOR 15"/>
    <property type="match status" value="1"/>
</dbReference>
<evidence type="ECO:0000313" key="7">
    <source>
        <dbReference type="EMBL" id="KAF4119895.1"/>
    </source>
</evidence>
<dbReference type="FunFam" id="3.30.160.60:FF:000065">
    <property type="entry name" value="B-cell CLL/lymphoma 6, member B"/>
    <property type="match status" value="1"/>
</dbReference>
<dbReference type="Proteomes" id="UP000749293">
    <property type="component" value="Unassembled WGS sequence"/>
</dbReference>
<keyword evidence="8" id="KW-1185">Reference proteome</keyword>
<keyword evidence="2 4" id="KW-0863">Zinc-finger</keyword>
<dbReference type="GO" id="GO:0008270">
    <property type="term" value="F:zinc ion binding"/>
    <property type="evidence" value="ECO:0007669"/>
    <property type="project" value="UniProtKB-KW"/>
</dbReference>
<dbReference type="Pfam" id="PF00096">
    <property type="entry name" value="zf-C2H2"/>
    <property type="match status" value="2"/>
</dbReference>
<dbReference type="PROSITE" id="PS00028">
    <property type="entry name" value="ZINC_FINGER_C2H2_1"/>
    <property type="match status" value="2"/>
</dbReference>
<dbReference type="AlphaFoldDB" id="A0A9P4YNM6"/>
<feature type="region of interest" description="Disordered" evidence="5">
    <location>
        <begin position="276"/>
        <end position="319"/>
    </location>
</feature>
<evidence type="ECO:0000256" key="5">
    <source>
        <dbReference type="SAM" id="MobiDB-lite"/>
    </source>
</evidence>
<protein>
    <recommendedName>
        <fullName evidence="6">C2H2-type domain-containing protein</fullName>
    </recommendedName>
</protein>
<dbReference type="EMBL" id="JAANYQ010000020">
    <property type="protein sequence ID" value="KAF4119895.1"/>
    <property type="molecule type" value="Genomic_DNA"/>
</dbReference>
<proteinExistence type="predicted"/>
<evidence type="ECO:0000256" key="2">
    <source>
        <dbReference type="ARBA" id="ARBA00022771"/>
    </source>
</evidence>
<comment type="caution">
    <text evidence="7">The sequence shown here is derived from an EMBL/GenBank/DDBJ whole genome shotgun (WGS) entry which is preliminary data.</text>
</comment>
<evidence type="ECO:0000256" key="1">
    <source>
        <dbReference type="ARBA" id="ARBA00022723"/>
    </source>
</evidence>
<dbReference type="GO" id="GO:0000978">
    <property type="term" value="F:RNA polymerase II cis-regulatory region sequence-specific DNA binding"/>
    <property type="evidence" value="ECO:0007669"/>
    <property type="project" value="TreeGrafter"/>
</dbReference>
<gene>
    <name evidence="7" type="ORF">GMORB2_3583</name>
</gene>
<reference evidence="7" key="1">
    <citation type="submission" date="2020-03" db="EMBL/GenBank/DDBJ databases">
        <title>Site-based positive gene gene selection in Geosmithia morbida across the United States reveals a broad range of putative effectors and factors for local host and environmental adapation.</title>
        <authorList>
            <person name="Onufrak A."/>
            <person name="Murdoch R.W."/>
            <person name="Gazis R."/>
            <person name="Huff M."/>
            <person name="Staton M."/>
            <person name="Klingeman W."/>
            <person name="Hadziabdic D."/>
        </authorList>
    </citation>
    <scope>NUCLEOTIDE SEQUENCE</scope>
    <source>
        <strain evidence="7">1262</strain>
    </source>
</reference>